<evidence type="ECO:0000256" key="4">
    <source>
        <dbReference type="ARBA" id="ARBA00022692"/>
    </source>
</evidence>
<dbReference type="SUPFAM" id="SSF161098">
    <property type="entry name" value="MetI-like"/>
    <property type="match status" value="1"/>
</dbReference>
<proteinExistence type="inferred from homology"/>
<keyword evidence="3" id="KW-1003">Cell membrane</keyword>
<dbReference type="GO" id="GO:0055085">
    <property type="term" value="P:transmembrane transport"/>
    <property type="evidence" value="ECO:0007669"/>
    <property type="project" value="InterPro"/>
</dbReference>
<protein>
    <submittedName>
        <fullName evidence="9">Carbohydrate ABC transporter membrane protein 2 (CUT1 family)</fullName>
    </submittedName>
</protein>
<evidence type="ECO:0000313" key="10">
    <source>
        <dbReference type="Proteomes" id="UP000226079"/>
    </source>
</evidence>
<dbReference type="GO" id="GO:0005886">
    <property type="term" value="C:plasma membrane"/>
    <property type="evidence" value="ECO:0007669"/>
    <property type="project" value="UniProtKB-SubCell"/>
</dbReference>
<feature type="transmembrane region" description="Helical" evidence="7">
    <location>
        <begin position="292"/>
        <end position="313"/>
    </location>
</feature>
<dbReference type="AlphaFoldDB" id="A0A2A9CQP4"/>
<dbReference type="CDD" id="cd06261">
    <property type="entry name" value="TM_PBP2"/>
    <property type="match status" value="1"/>
</dbReference>
<dbReference type="PANTHER" id="PTHR43744">
    <property type="entry name" value="ABC TRANSPORTER PERMEASE PROTEIN MG189-RELATED-RELATED"/>
    <property type="match status" value="1"/>
</dbReference>
<keyword evidence="10" id="KW-1185">Reference proteome</keyword>
<dbReference type="Proteomes" id="UP000226079">
    <property type="component" value="Unassembled WGS sequence"/>
</dbReference>
<name>A0A2A9CQP4_9ACTN</name>
<accession>A0A2A9CQP4</accession>
<dbReference type="OrthoDB" id="61122at2"/>
<dbReference type="Pfam" id="PF00528">
    <property type="entry name" value="BPD_transp_1"/>
    <property type="match status" value="1"/>
</dbReference>
<feature type="transmembrane region" description="Helical" evidence="7">
    <location>
        <begin position="127"/>
        <end position="151"/>
    </location>
</feature>
<keyword evidence="5 7" id="KW-1133">Transmembrane helix</keyword>
<reference evidence="9 10" key="1">
    <citation type="submission" date="2017-10" db="EMBL/GenBank/DDBJ databases">
        <title>Sequencing the genomes of 1000 actinobacteria strains.</title>
        <authorList>
            <person name="Klenk H.-P."/>
        </authorList>
    </citation>
    <scope>NUCLEOTIDE SEQUENCE [LARGE SCALE GENOMIC DNA]</scope>
    <source>
        <strain evidence="9 10">DSM 15597</strain>
    </source>
</reference>
<comment type="similarity">
    <text evidence="7">Belongs to the binding-protein-dependent transport system permease family.</text>
</comment>
<comment type="subcellular location">
    <subcellularLocation>
        <location evidence="1 7">Cell membrane</location>
        <topology evidence="1 7">Multi-pass membrane protein</topology>
    </subcellularLocation>
</comment>
<evidence type="ECO:0000259" key="8">
    <source>
        <dbReference type="PROSITE" id="PS50928"/>
    </source>
</evidence>
<feature type="transmembrane region" description="Helical" evidence="7">
    <location>
        <begin position="158"/>
        <end position="180"/>
    </location>
</feature>
<dbReference type="InterPro" id="IPR035906">
    <property type="entry name" value="MetI-like_sf"/>
</dbReference>
<sequence>MSDDTRVEAQRKLTRKEQRQIDAKNRLSSPAASVIAILVAILWTTPTAGLLVTSFRQPLDISRSGWWTAVSNPDFSMKAFGEAIAQNPLNFSSSGWLMPFTDPHFSLDNYAEALDTHNLGMSFVNSFIITIPAVIIPIILALLAAYAFAWIDFKGRNILFAFVFSLQVVPIQVTLVPLLGQYTAWHLQNTLWTLWLSHTIFGLPLAIYLLHNFMKEIPRSLIEAARVDGAGHVRVFFQVLLPLLVPAIASFGIFQFLWVWNDLLVSLTFAAAEDAPITRIINEMVGSFGSKWYLLSAGAFISMAVPVVVFLALQRYFVRGLLAGGVKG</sequence>
<dbReference type="PANTHER" id="PTHR43744:SF4">
    <property type="entry name" value="OSMOPROTECTIVE COMPOUNDS UPTAKE PERMEASE PROTEIN GGTD"/>
    <property type="match status" value="1"/>
</dbReference>
<feature type="transmembrane region" description="Helical" evidence="7">
    <location>
        <begin position="34"/>
        <end position="55"/>
    </location>
</feature>
<feature type="transmembrane region" description="Helical" evidence="7">
    <location>
        <begin position="235"/>
        <end position="260"/>
    </location>
</feature>
<evidence type="ECO:0000256" key="5">
    <source>
        <dbReference type="ARBA" id="ARBA00022989"/>
    </source>
</evidence>
<comment type="caution">
    <text evidence="9">The sequence shown here is derived from an EMBL/GenBank/DDBJ whole genome shotgun (WGS) entry which is preliminary data.</text>
</comment>
<keyword evidence="6 7" id="KW-0472">Membrane</keyword>
<evidence type="ECO:0000256" key="3">
    <source>
        <dbReference type="ARBA" id="ARBA00022475"/>
    </source>
</evidence>
<gene>
    <name evidence="9" type="ORF">ATK74_0492</name>
</gene>
<evidence type="ECO:0000256" key="1">
    <source>
        <dbReference type="ARBA" id="ARBA00004651"/>
    </source>
</evidence>
<dbReference type="RefSeq" id="WP_098459550.1">
    <property type="nucleotide sequence ID" value="NZ_PDJC01000001.1"/>
</dbReference>
<feature type="transmembrane region" description="Helical" evidence="7">
    <location>
        <begin position="192"/>
        <end position="214"/>
    </location>
</feature>
<evidence type="ECO:0000256" key="6">
    <source>
        <dbReference type="ARBA" id="ARBA00023136"/>
    </source>
</evidence>
<organism evidence="9 10">
    <name type="scientific">Propionicimonas paludicola</name>
    <dbReference type="NCBI Taxonomy" id="185243"/>
    <lineage>
        <taxon>Bacteria</taxon>
        <taxon>Bacillati</taxon>
        <taxon>Actinomycetota</taxon>
        <taxon>Actinomycetes</taxon>
        <taxon>Propionibacteriales</taxon>
        <taxon>Nocardioidaceae</taxon>
        <taxon>Propionicimonas</taxon>
    </lineage>
</organism>
<evidence type="ECO:0000256" key="2">
    <source>
        <dbReference type="ARBA" id="ARBA00022448"/>
    </source>
</evidence>
<keyword evidence="2 7" id="KW-0813">Transport</keyword>
<dbReference type="EMBL" id="PDJC01000001">
    <property type="protein sequence ID" value="PFG15970.1"/>
    <property type="molecule type" value="Genomic_DNA"/>
</dbReference>
<evidence type="ECO:0000313" key="9">
    <source>
        <dbReference type="EMBL" id="PFG15970.1"/>
    </source>
</evidence>
<evidence type="ECO:0000256" key="7">
    <source>
        <dbReference type="RuleBase" id="RU363032"/>
    </source>
</evidence>
<dbReference type="InterPro" id="IPR000515">
    <property type="entry name" value="MetI-like"/>
</dbReference>
<keyword evidence="4 7" id="KW-0812">Transmembrane</keyword>
<feature type="domain" description="ABC transmembrane type-1" evidence="8">
    <location>
        <begin position="123"/>
        <end position="313"/>
    </location>
</feature>
<dbReference type="PROSITE" id="PS50928">
    <property type="entry name" value="ABC_TM1"/>
    <property type="match status" value="1"/>
</dbReference>
<dbReference type="Gene3D" id="1.10.3720.10">
    <property type="entry name" value="MetI-like"/>
    <property type="match status" value="1"/>
</dbReference>